<organism evidence="2">
    <name type="scientific">Tanacetum cinerariifolium</name>
    <name type="common">Dalmatian daisy</name>
    <name type="synonym">Chrysanthemum cinerariifolium</name>
    <dbReference type="NCBI Taxonomy" id="118510"/>
    <lineage>
        <taxon>Eukaryota</taxon>
        <taxon>Viridiplantae</taxon>
        <taxon>Streptophyta</taxon>
        <taxon>Embryophyta</taxon>
        <taxon>Tracheophyta</taxon>
        <taxon>Spermatophyta</taxon>
        <taxon>Magnoliopsida</taxon>
        <taxon>eudicotyledons</taxon>
        <taxon>Gunneridae</taxon>
        <taxon>Pentapetalae</taxon>
        <taxon>asterids</taxon>
        <taxon>campanulids</taxon>
        <taxon>Asterales</taxon>
        <taxon>Asteraceae</taxon>
        <taxon>Asteroideae</taxon>
        <taxon>Anthemideae</taxon>
        <taxon>Anthemidinae</taxon>
        <taxon>Tanacetum</taxon>
    </lineage>
</organism>
<gene>
    <name evidence="2" type="ORF">Tci_025843</name>
</gene>
<evidence type="ECO:0000313" key="2">
    <source>
        <dbReference type="EMBL" id="GEU53865.1"/>
    </source>
</evidence>
<evidence type="ECO:0000256" key="1">
    <source>
        <dbReference type="SAM" id="MobiDB-lite"/>
    </source>
</evidence>
<accession>A0A6L2L0P0</accession>
<dbReference type="AlphaFoldDB" id="A0A6L2L0P0"/>
<protein>
    <submittedName>
        <fullName evidence="2">Uncharacterized protein</fullName>
    </submittedName>
</protein>
<reference evidence="2" key="1">
    <citation type="journal article" date="2019" name="Sci. Rep.">
        <title>Draft genome of Tanacetum cinerariifolium, the natural source of mosquito coil.</title>
        <authorList>
            <person name="Yamashiro T."/>
            <person name="Shiraishi A."/>
            <person name="Satake H."/>
            <person name="Nakayama K."/>
        </authorList>
    </citation>
    <scope>NUCLEOTIDE SEQUENCE</scope>
</reference>
<sequence>MAALVITISSDVSEESVGFIVLRVTIPIKIPIAPVMPTDPPTTPELPAVSPFLCSDDFESEPADELHARHVSLRPYDDVLFSWRDRVRFRPSLPSGYSSPDTTIPSGEIPFIPTPPAPSTGITTASPACMSTPGIIASLAVRSHESSDESSPKTHIESYMDSNIRSNIEAETAATAMKAIAIVVESESESEEAEADEEADAKVQPEGTIEIEVDVTTGIDIPHDLPTPDAMEQLGQLEEGMQIEHEGKNLIAEGESSSLLGHVMALEDSNTRLQDGLVITITHFGMTPEAIKELISRRVEEALAAQEANRNAGLIDENQSQNGDDNNNESRGNGNHRNNIGDGN</sequence>
<proteinExistence type="predicted"/>
<name>A0A6L2L0P0_TANCI</name>
<dbReference type="EMBL" id="BKCJ010003241">
    <property type="protein sequence ID" value="GEU53865.1"/>
    <property type="molecule type" value="Genomic_DNA"/>
</dbReference>
<feature type="compositionally biased region" description="Polar residues" evidence="1">
    <location>
        <begin position="317"/>
        <end position="338"/>
    </location>
</feature>
<comment type="caution">
    <text evidence="2">The sequence shown here is derived from an EMBL/GenBank/DDBJ whole genome shotgun (WGS) entry which is preliminary data.</text>
</comment>
<feature type="region of interest" description="Disordered" evidence="1">
    <location>
        <begin position="311"/>
        <end position="344"/>
    </location>
</feature>